<accession>A0A3M4VI64</accession>
<sequence>MNMTLSVLNAAALVALVAFHFQDTRIQDDQITKHAQPHEVIRQAPQLAVMGDRRFNAATLGHEVKEAPLPNRAEERWVF</sequence>
<evidence type="ECO:0000313" key="4">
    <source>
        <dbReference type="Proteomes" id="UP000278332"/>
    </source>
</evidence>
<dbReference type="EMBL" id="BLWA01000025">
    <property type="protein sequence ID" value="GFM95006.1"/>
    <property type="molecule type" value="Genomic_DNA"/>
</dbReference>
<protein>
    <submittedName>
        <fullName evidence="3">Uncharacterized protein</fullName>
    </submittedName>
</protein>
<name>A0A3M4VI64_PSECI</name>
<keyword evidence="5" id="KW-1185">Reference proteome</keyword>
<dbReference type="Proteomes" id="UP000278332">
    <property type="component" value="Unassembled WGS sequence"/>
</dbReference>
<dbReference type="EMBL" id="RBRY01000162">
    <property type="protein sequence ID" value="RMR51287.1"/>
    <property type="molecule type" value="Genomic_DNA"/>
</dbReference>
<dbReference type="AlphaFoldDB" id="A0A3M4VI64"/>
<organism evidence="3 4">
    <name type="scientific">Pseudomonas cichorii</name>
    <dbReference type="NCBI Taxonomy" id="36746"/>
    <lineage>
        <taxon>Bacteria</taxon>
        <taxon>Pseudomonadati</taxon>
        <taxon>Pseudomonadota</taxon>
        <taxon>Gammaproteobacteria</taxon>
        <taxon>Pseudomonadales</taxon>
        <taxon>Pseudomonadaceae</taxon>
        <taxon>Pseudomonas</taxon>
    </lineage>
</organism>
<feature type="signal peptide" evidence="1">
    <location>
        <begin position="1"/>
        <end position="20"/>
    </location>
</feature>
<evidence type="ECO:0000313" key="5">
    <source>
        <dbReference type="Proteomes" id="UP000614982"/>
    </source>
</evidence>
<evidence type="ECO:0000313" key="3">
    <source>
        <dbReference type="EMBL" id="RMR51287.1"/>
    </source>
</evidence>
<dbReference type="OrthoDB" id="7017843at2"/>
<reference evidence="3 4" key="1">
    <citation type="submission" date="2018-08" db="EMBL/GenBank/DDBJ databases">
        <title>Recombination of ecologically and evolutionarily significant loci maintains genetic cohesion in the Pseudomonas syringae species complex.</title>
        <authorList>
            <person name="Dillon M."/>
            <person name="Thakur S."/>
            <person name="Almeida R.N.D."/>
            <person name="Weir B.S."/>
            <person name="Guttman D.S."/>
        </authorList>
    </citation>
    <scope>NUCLEOTIDE SEQUENCE [LARGE SCALE GENOMIC DNA]</scope>
    <source>
        <strain evidence="3 4">ICMP 6917</strain>
    </source>
</reference>
<comment type="caution">
    <text evidence="3">The sequence shown here is derived from an EMBL/GenBank/DDBJ whole genome shotgun (WGS) entry which is preliminary data.</text>
</comment>
<reference evidence="2 5" key="2">
    <citation type="submission" date="2020-05" db="EMBL/GenBank/DDBJ databases">
        <title>Genetic diversity of Pseudomonas cichorii.</title>
        <authorList>
            <person name="Tani S."/>
            <person name="Yagi H."/>
            <person name="Hashimoto S."/>
            <person name="Iiyama K."/>
            <person name="Furuya N."/>
        </authorList>
    </citation>
    <scope>NUCLEOTIDE SEQUENCE [LARGE SCALE GENOMIC DNA]</scope>
    <source>
        <strain evidence="2 5">LMG 2162</strain>
    </source>
</reference>
<evidence type="ECO:0000313" key="2">
    <source>
        <dbReference type="EMBL" id="GFM95006.1"/>
    </source>
</evidence>
<gene>
    <name evidence="3" type="ORF">ALP84_04244</name>
    <name evidence="2" type="ORF">PSCICP_49780</name>
</gene>
<dbReference type="RefSeq" id="WP_025259050.1">
    <property type="nucleotide sequence ID" value="NZ_BLVX01000002.1"/>
</dbReference>
<keyword evidence="1" id="KW-0732">Signal</keyword>
<proteinExistence type="predicted"/>
<feature type="chain" id="PRO_5018183101" evidence="1">
    <location>
        <begin position="21"/>
        <end position="79"/>
    </location>
</feature>
<dbReference type="GeneID" id="45541456"/>
<dbReference type="Proteomes" id="UP000614982">
    <property type="component" value="Unassembled WGS sequence"/>
</dbReference>
<evidence type="ECO:0000256" key="1">
    <source>
        <dbReference type="SAM" id="SignalP"/>
    </source>
</evidence>